<feature type="transmembrane region" description="Helical" evidence="1">
    <location>
        <begin position="90"/>
        <end position="111"/>
    </location>
</feature>
<keyword evidence="1" id="KW-0472">Membrane</keyword>
<keyword evidence="3" id="KW-1185">Reference proteome</keyword>
<evidence type="ECO:0000313" key="3">
    <source>
        <dbReference type="Proteomes" id="UP000186040"/>
    </source>
</evidence>
<feature type="transmembrane region" description="Helical" evidence="1">
    <location>
        <begin position="31"/>
        <end position="50"/>
    </location>
</feature>
<organism evidence="2 3">
    <name type="scientific">Actinokineospora bangkokensis</name>
    <dbReference type="NCBI Taxonomy" id="1193682"/>
    <lineage>
        <taxon>Bacteria</taxon>
        <taxon>Bacillati</taxon>
        <taxon>Actinomycetota</taxon>
        <taxon>Actinomycetes</taxon>
        <taxon>Pseudonocardiales</taxon>
        <taxon>Pseudonocardiaceae</taxon>
        <taxon>Actinokineospora</taxon>
    </lineage>
</organism>
<sequence length="198" mass="19468">MPVTSVLSTAIGLGLPLGVVAFVFQVTPIGFLVQAPAFWALWAFAAGVVVPGPLAAAATGALTELIGLGTCSLIVWLTGDVARQAGGPHALVLVGGAALGGALVATAGCWWRSEDRAVHVALGTALPVAAFGWSSAHDATAPGGASHALLHAAIAATLLALLPRDGRARLRATAALVPTAAVLALLAWGLLGTGLVGA</sequence>
<gene>
    <name evidence="2" type="ORF">BJP25_20585</name>
</gene>
<feature type="transmembrane region" description="Helical" evidence="1">
    <location>
        <begin position="174"/>
        <end position="196"/>
    </location>
</feature>
<evidence type="ECO:0000313" key="2">
    <source>
        <dbReference type="EMBL" id="OLR92476.1"/>
    </source>
</evidence>
<name>A0A1Q9LKA3_9PSEU</name>
<proteinExistence type="predicted"/>
<keyword evidence="1" id="KW-1133">Transmembrane helix</keyword>
<protein>
    <submittedName>
        <fullName evidence="2">Uncharacterized protein</fullName>
    </submittedName>
</protein>
<comment type="caution">
    <text evidence="2">The sequence shown here is derived from an EMBL/GenBank/DDBJ whole genome shotgun (WGS) entry which is preliminary data.</text>
</comment>
<evidence type="ECO:0000256" key="1">
    <source>
        <dbReference type="SAM" id="Phobius"/>
    </source>
</evidence>
<accession>A0A1Q9LKA3</accession>
<feature type="transmembrane region" description="Helical" evidence="1">
    <location>
        <begin position="142"/>
        <end position="162"/>
    </location>
</feature>
<dbReference type="STRING" id="1193682.BJP25_20585"/>
<feature type="transmembrane region" description="Helical" evidence="1">
    <location>
        <begin position="118"/>
        <end position="136"/>
    </location>
</feature>
<dbReference type="Proteomes" id="UP000186040">
    <property type="component" value="Unassembled WGS sequence"/>
</dbReference>
<dbReference type="EMBL" id="MKQR01000016">
    <property type="protein sequence ID" value="OLR92476.1"/>
    <property type="molecule type" value="Genomic_DNA"/>
</dbReference>
<keyword evidence="1" id="KW-0812">Transmembrane</keyword>
<dbReference type="AlphaFoldDB" id="A0A1Q9LKA3"/>
<reference evidence="2 3" key="1">
    <citation type="submission" date="2016-10" db="EMBL/GenBank/DDBJ databases">
        <title>The Draft Genome Sequence of Actinokineospora bangkokensis 44EHWT reveals the biosynthetic pathway of antifungal compounds Thailandins with unusual extender unit butylmalonyl-CoA.</title>
        <authorList>
            <person name="Greule A."/>
            <person name="Intra B."/>
            <person name="Flemming S."/>
            <person name="Rommel M.G."/>
            <person name="Panbangred W."/>
            <person name="Bechthold A."/>
        </authorList>
    </citation>
    <scope>NUCLEOTIDE SEQUENCE [LARGE SCALE GENOMIC DNA]</scope>
    <source>
        <strain evidence="2 3">44EHW</strain>
    </source>
</reference>